<dbReference type="RefSeq" id="WP_376830508.1">
    <property type="nucleotide sequence ID" value="NZ_JBHLWR010000006.1"/>
</dbReference>
<gene>
    <name evidence="2" type="ORF">ACFOEX_05520</name>
</gene>
<feature type="compositionally biased region" description="Basic and acidic residues" evidence="1">
    <location>
        <begin position="33"/>
        <end position="45"/>
    </location>
</feature>
<dbReference type="InterPro" id="IPR019632">
    <property type="entry name" value="DUF2497"/>
</dbReference>
<dbReference type="Proteomes" id="UP001595536">
    <property type="component" value="Unassembled WGS sequence"/>
</dbReference>
<comment type="caution">
    <text evidence="2">The sequence shown here is derived from an EMBL/GenBank/DDBJ whole genome shotgun (WGS) entry which is preliminary data.</text>
</comment>
<feature type="region of interest" description="Disordered" evidence="1">
    <location>
        <begin position="135"/>
        <end position="169"/>
    </location>
</feature>
<feature type="compositionally biased region" description="Pro residues" evidence="1">
    <location>
        <begin position="141"/>
        <end position="159"/>
    </location>
</feature>
<name>A0ABV7LD00_9HYPH</name>
<dbReference type="Pfam" id="PF10691">
    <property type="entry name" value="DUF2497"/>
    <property type="match status" value="1"/>
</dbReference>
<evidence type="ECO:0000313" key="3">
    <source>
        <dbReference type="Proteomes" id="UP001595536"/>
    </source>
</evidence>
<organism evidence="2 3">
    <name type="scientific">Camelimonas abortus</name>
    <dbReference type="NCBI Taxonomy" id="1017184"/>
    <lineage>
        <taxon>Bacteria</taxon>
        <taxon>Pseudomonadati</taxon>
        <taxon>Pseudomonadota</taxon>
        <taxon>Alphaproteobacteria</taxon>
        <taxon>Hyphomicrobiales</taxon>
        <taxon>Chelatococcaceae</taxon>
        <taxon>Camelimonas</taxon>
    </lineage>
</organism>
<protein>
    <submittedName>
        <fullName evidence="2">PopZ family protein</fullName>
    </submittedName>
</protein>
<dbReference type="EMBL" id="JBHRUV010000022">
    <property type="protein sequence ID" value="MFC3265815.1"/>
    <property type="molecule type" value="Genomic_DNA"/>
</dbReference>
<feature type="region of interest" description="Disordered" evidence="1">
    <location>
        <begin position="31"/>
        <end position="97"/>
    </location>
</feature>
<reference evidence="3" key="1">
    <citation type="journal article" date="2019" name="Int. J. Syst. Evol. Microbiol.">
        <title>The Global Catalogue of Microorganisms (GCM) 10K type strain sequencing project: providing services to taxonomists for standard genome sequencing and annotation.</title>
        <authorList>
            <consortium name="The Broad Institute Genomics Platform"/>
            <consortium name="The Broad Institute Genome Sequencing Center for Infectious Disease"/>
            <person name="Wu L."/>
            <person name="Ma J."/>
        </authorList>
    </citation>
    <scope>NUCLEOTIDE SEQUENCE [LARGE SCALE GENOMIC DNA]</scope>
    <source>
        <strain evidence="3">CCM 7941</strain>
    </source>
</reference>
<proteinExistence type="predicted"/>
<keyword evidence="3" id="KW-1185">Reference proteome</keyword>
<accession>A0ABV7LD00</accession>
<evidence type="ECO:0000313" key="2">
    <source>
        <dbReference type="EMBL" id="MFC3265815.1"/>
    </source>
</evidence>
<sequence>MTAKPVDPDMEQILGSIRRIIAADQAALGMPLEEARPRAPRRATEPARPPAPEAAPAAQATRRPPVRLAPAPPVDYRPRDARAGPPAPEQHAAALPDIVSRTVSEQIERIARSALDAALAEGESAWAAAALQPEPQAPAAGPAPQPEPPQQPEPQPPAPAQEAVQQAAVHGAATLADHLPRGGAVFGVAVAHHSAHPGLPANGAASGPLVSPAAAARISGAFDALTRRVAAERARTMEETVTDMLRPMLAQWLEANLPAIVERLVAEQLELLARGSGRPDGWS</sequence>
<evidence type="ECO:0000256" key="1">
    <source>
        <dbReference type="SAM" id="MobiDB-lite"/>
    </source>
</evidence>
<feature type="compositionally biased region" description="Low complexity" evidence="1">
    <location>
        <begin position="54"/>
        <end position="69"/>
    </location>
</feature>